<organism evidence="1 2">
    <name type="scientific">Dysgonomonas hofstadii</name>
    <dbReference type="NCBI Taxonomy" id="637886"/>
    <lineage>
        <taxon>Bacteria</taxon>
        <taxon>Pseudomonadati</taxon>
        <taxon>Bacteroidota</taxon>
        <taxon>Bacteroidia</taxon>
        <taxon>Bacteroidales</taxon>
        <taxon>Dysgonomonadaceae</taxon>
        <taxon>Dysgonomonas</taxon>
    </lineage>
</organism>
<evidence type="ECO:0000313" key="2">
    <source>
        <dbReference type="Proteomes" id="UP000555103"/>
    </source>
</evidence>
<reference evidence="1 2" key="1">
    <citation type="submission" date="2020-08" db="EMBL/GenBank/DDBJ databases">
        <title>Genomic Encyclopedia of Type Strains, Phase IV (KMG-IV): sequencing the most valuable type-strain genomes for metagenomic binning, comparative biology and taxonomic classification.</title>
        <authorList>
            <person name="Goeker M."/>
        </authorList>
    </citation>
    <scope>NUCLEOTIDE SEQUENCE [LARGE SCALE GENOMIC DNA]</scope>
    <source>
        <strain evidence="1 2">DSM 104969</strain>
    </source>
</reference>
<evidence type="ECO:0008006" key="3">
    <source>
        <dbReference type="Google" id="ProtNLM"/>
    </source>
</evidence>
<evidence type="ECO:0000313" key="1">
    <source>
        <dbReference type="EMBL" id="MBB4034867.1"/>
    </source>
</evidence>
<accession>A0A840CFU7</accession>
<proteinExistence type="predicted"/>
<dbReference type="AlphaFoldDB" id="A0A840CFU7"/>
<dbReference type="EMBL" id="JACIEP010000002">
    <property type="protein sequence ID" value="MBB4034867.1"/>
    <property type="molecule type" value="Genomic_DNA"/>
</dbReference>
<sequence length="62" mass="7594">MKHSMSNGKQRKPRPKYSFCRHRSRWAVYDDDTGSKVCDYFEREEARKKVYELNGWNYKSNK</sequence>
<keyword evidence="2" id="KW-1185">Reference proteome</keyword>
<name>A0A840CFU7_9BACT</name>
<protein>
    <recommendedName>
        <fullName evidence="3">AP2 domain-containing protein</fullName>
    </recommendedName>
</protein>
<dbReference type="Proteomes" id="UP000555103">
    <property type="component" value="Unassembled WGS sequence"/>
</dbReference>
<comment type="caution">
    <text evidence="1">The sequence shown here is derived from an EMBL/GenBank/DDBJ whole genome shotgun (WGS) entry which is preliminary data.</text>
</comment>
<gene>
    <name evidence="1" type="ORF">GGR21_000754</name>
</gene>